<dbReference type="HOGENOM" id="CLU_841484_0_0_11"/>
<dbReference type="GO" id="GO:0000287">
    <property type="term" value="F:magnesium ion binding"/>
    <property type="evidence" value="ECO:0007669"/>
    <property type="project" value="TreeGrafter"/>
</dbReference>
<dbReference type="RefSeq" id="WP_012893907.1">
    <property type="nucleotide sequence ID" value="NC_013595.1"/>
</dbReference>
<proteinExistence type="inferred from homology"/>
<reference evidence="15 16" key="1">
    <citation type="journal article" date="2010" name="Stand. Genomic Sci.">
        <title>Complete genome sequence of Streptosporangium roseum type strain (NI 9100).</title>
        <authorList>
            <person name="Nolan M."/>
            <person name="Sikorski J."/>
            <person name="Jando M."/>
            <person name="Lucas S."/>
            <person name="Lapidus A."/>
            <person name="Glavina Del Rio T."/>
            <person name="Chen F."/>
            <person name="Tice H."/>
            <person name="Pitluck S."/>
            <person name="Cheng J.F."/>
            <person name="Chertkov O."/>
            <person name="Sims D."/>
            <person name="Meincke L."/>
            <person name="Brettin T."/>
            <person name="Han C."/>
            <person name="Detter J.C."/>
            <person name="Bruce D."/>
            <person name="Goodwin L."/>
            <person name="Land M."/>
            <person name="Hauser L."/>
            <person name="Chang Y.J."/>
            <person name="Jeffries C.D."/>
            <person name="Ivanova N."/>
            <person name="Mavromatis K."/>
            <person name="Mikhailova N."/>
            <person name="Chen A."/>
            <person name="Palaniappan K."/>
            <person name="Chain P."/>
            <person name="Rohde M."/>
            <person name="Goker M."/>
            <person name="Bristow J."/>
            <person name="Eisen J.A."/>
            <person name="Markowitz V."/>
            <person name="Hugenholtz P."/>
            <person name="Kyrpides N.C."/>
            <person name="Klenk H.P."/>
        </authorList>
    </citation>
    <scope>NUCLEOTIDE SEQUENCE [LARGE SCALE GENOMIC DNA]</scope>
    <source>
        <strain evidence="16">ATCC 12428 / DSM 43021 / JCM 3005 / NI 9100</strain>
    </source>
</reference>
<keyword evidence="5" id="KW-0997">Cell inner membrane</keyword>
<evidence type="ECO:0000256" key="13">
    <source>
        <dbReference type="ARBA" id="ARBA00045497"/>
    </source>
</evidence>
<evidence type="ECO:0000256" key="6">
    <source>
        <dbReference type="ARBA" id="ARBA00022692"/>
    </source>
</evidence>
<dbReference type="SUPFAM" id="SSF143865">
    <property type="entry name" value="CorA soluble domain-like"/>
    <property type="match status" value="1"/>
</dbReference>
<name>D2BFL6_STRRD</name>
<evidence type="ECO:0000256" key="8">
    <source>
        <dbReference type="ARBA" id="ARBA00022842"/>
    </source>
</evidence>
<evidence type="ECO:0000256" key="2">
    <source>
        <dbReference type="ARBA" id="ARBA00009765"/>
    </source>
</evidence>
<dbReference type="STRING" id="479432.Sros_7495"/>
<evidence type="ECO:0000256" key="14">
    <source>
        <dbReference type="SAM" id="Phobius"/>
    </source>
</evidence>
<comment type="function">
    <text evidence="13">Mediates influx of magnesium ions. Alternates between open and closed states. Activated by low cytoplasmic Mg(2+) levels. Inactive when cytoplasmic Mg(2+) levels are high.</text>
</comment>
<dbReference type="GO" id="GO:0015087">
    <property type="term" value="F:cobalt ion transmembrane transporter activity"/>
    <property type="evidence" value="ECO:0007669"/>
    <property type="project" value="TreeGrafter"/>
</dbReference>
<dbReference type="GO" id="GO:0005886">
    <property type="term" value="C:plasma membrane"/>
    <property type="evidence" value="ECO:0007669"/>
    <property type="project" value="UniProtKB-SubCell"/>
</dbReference>
<dbReference type="AlphaFoldDB" id="D2BFL6"/>
<dbReference type="CDD" id="cd12822">
    <property type="entry name" value="TmCorA-like"/>
    <property type="match status" value="1"/>
</dbReference>
<dbReference type="Pfam" id="PF01544">
    <property type="entry name" value="CorA"/>
    <property type="match status" value="1"/>
</dbReference>
<keyword evidence="9 14" id="KW-1133">Transmembrane helix</keyword>
<accession>D2BFL6</accession>
<keyword evidence="11 14" id="KW-0472">Membrane</keyword>
<dbReference type="InterPro" id="IPR045863">
    <property type="entry name" value="CorA_TM1_TM2"/>
</dbReference>
<dbReference type="PANTHER" id="PTHR46494">
    <property type="entry name" value="CORA FAMILY METAL ION TRANSPORTER (EUROFUNG)"/>
    <property type="match status" value="1"/>
</dbReference>
<comment type="subcellular location">
    <subcellularLocation>
        <location evidence="1">Cell membrane</location>
        <topology evidence="1">Multi-pass membrane protein</topology>
    </subcellularLocation>
</comment>
<dbReference type="GO" id="GO:0015095">
    <property type="term" value="F:magnesium ion transmembrane transporter activity"/>
    <property type="evidence" value="ECO:0007669"/>
    <property type="project" value="TreeGrafter"/>
</dbReference>
<evidence type="ECO:0000256" key="4">
    <source>
        <dbReference type="ARBA" id="ARBA00022475"/>
    </source>
</evidence>
<dbReference type="eggNOG" id="COG0598">
    <property type="taxonomic scope" value="Bacteria"/>
</dbReference>
<protein>
    <submittedName>
        <fullName evidence="15">Mg2+ and Co2+ transporter-like protein</fullName>
    </submittedName>
</protein>
<keyword evidence="10" id="KW-0406">Ion transport</keyword>
<dbReference type="Gene3D" id="1.20.58.340">
    <property type="entry name" value="Magnesium transport protein CorA, transmembrane region"/>
    <property type="match status" value="2"/>
</dbReference>
<dbReference type="EMBL" id="CP001814">
    <property type="protein sequence ID" value="ACZ90177.1"/>
    <property type="molecule type" value="Genomic_DNA"/>
</dbReference>
<dbReference type="GO" id="GO:0050897">
    <property type="term" value="F:cobalt ion binding"/>
    <property type="evidence" value="ECO:0007669"/>
    <property type="project" value="TreeGrafter"/>
</dbReference>
<comment type="similarity">
    <text evidence="2">Belongs to the CorA metal ion transporter (MIT) (TC 1.A.35) family.</text>
</comment>
<dbReference type="FunFam" id="1.20.58.340:FF:000004">
    <property type="entry name" value="Magnesium transport protein CorA"/>
    <property type="match status" value="1"/>
</dbReference>
<dbReference type="SUPFAM" id="SSF144083">
    <property type="entry name" value="Magnesium transport protein CorA, transmembrane region"/>
    <property type="match status" value="1"/>
</dbReference>
<evidence type="ECO:0000313" key="16">
    <source>
        <dbReference type="Proteomes" id="UP000002029"/>
    </source>
</evidence>
<gene>
    <name evidence="15" type="ordered locus">Sros_7495</name>
</gene>
<feature type="transmembrane region" description="Helical" evidence="14">
    <location>
        <begin position="292"/>
        <end position="311"/>
    </location>
</feature>
<comment type="catalytic activity">
    <reaction evidence="12">
        <text>Mg(2+)(in) = Mg(2+)(out)</text>
        <dbReference type="Rhea" id="RHEA:29827"/>
        <dbReference type="ChEBI" id="CHEBI:18420"/>
    </reaction>
</comment>
<evidence type="ECO:0000256" key="11">
    <source>
        <dbReference type="ARBA" id="ARBA00023136"/>
    </source>
</evidence>
<evidence type="ECO:0000256" key="7">
    <source>
        <dbReference type="ARBA" id="ARBA00022833"/>
    </source>
</evidence>
<evidence type="ECO:0000256" key="9">
    <source>
        <dbReference type="ARBA" id="ARBA00022989"/>
    </source>
</evidence>
<dbReference type="Gene3D" id="3.30.460.20">
    <property type="entry name" value="CorA soluble domain-like"/>
    <property type="match status" value="1"/>
</dbReference>
<evidence type="ECO:0000256" key="1">
    <source>
        <dbReference type="ARBA" id="ARBA00004651"/>
    </source>
</evidence>
<dbReference type="OrthoDB" id="4815667at2"/>
<keyword evidence="3" id="KW-0813">Transport</keyword>
<organism evidence="15 16">
    <name type="scientific">Streptosporangium roseum (strain ATCC 12428 / DSM 43021 / JCM 3005 / KCTC 9067 / NCIMB 10171 / NRRL 2505 / NI 9100)</name>
    <dbReference type="NCBI Taxonomy" id="479432"/>
    <lineage>
        <taxon>Bacteria</taxon>
        <taxon>Bacillati</taxon>
        <taxon>Actinomycetota</taxon>
        <taxon>Actinomycetes</taxon>
        <taxon>Streptosporangiales</taxon>
        <taxon>Streptosporangiaceae</taxon>
        <taxon>Streptosporangium</taxon>
    </lineage>
</organism>
<evidence type="ECO:0000256" key="10">
    <source>
        <dbReference type="ARBA" id="ARBA00023065"/>
    </source>
</evidence>
<keyword evidence="6 14" id="KW-0812">Transmembrane</keyword>
<evidence type="ECO:0000256" key="3">
    <source>
        <dbReference type="ARBA" id="ARBA00022448"/>
    </source>
</evidence>
<feature type="transmembrane region" description="Helical" evidence="14">
    <location>
        <begin position="323"/>
        <end position="343"/>
    </location>
</feature>
<dbReference type="PANTHER" id="PTHR46494:SF3">
    <property type="entry name" value="ZINC TRANSPORT PROTEIN ZNTB"/>
    <property type="match status" value="1"/>
</dbReference>
<dbReference type="KEGG" id="sro:Sros_7495"/>
<evidence type="ECO:0000256" key="5">
    <source>
        <dbReference type="ARBA" id="ARBA00022519"/>
    </source>
</evidence>
<keyword evidence="8" id="KW-0460">Magnesium</keyword>
<sequence length="349" mass="38912">MDVRLVGDEGVVEERPVEELAALLDREDSLVWVDIPGCDPGAVRVLSEVFGFHPMAIRDCVERNRVPKVHAYPDHLFVVLHAPARGMRGHVHYVELDQFVGRNYVVTVHGPVNPAVEAGIALRETRAVLARIMAGRLHPATPSELSYAIVSALIRNQEDYVETVTSDVWRLEQRVTGGQVGDPEEFLDELFRARHGLLAVRTMGALGGAIYGRMTNLARVSPEGQRLVVDIADQFDRIRSLADGEREYLQGVIEFYQTTLTIKATLVGQAQNAEVRRLTEASYTQNEEIKKISAWAAIFFAPTLVGTVYGMNFNHMPELHWIVGYPLALVLMALGSAALYTVFKRRGWL</sequence>
<dbReference type="InterPro" id="IPR045861">
    <property type="entry name" value="CorA_cytoplasmic_dom"/>
</dbReference>
<keyword evidence="7" id="KW-0862">Zinc</keyword>
<keyword evidence="16" id="KW-1185">Reference proteome</keyword>
<keyword evidence="4" id="KW-1003">Cell membrane</keyword>
<dbReference type="Proteomes" id="UP000002029">
    <property type="component" value="Chromosome"/>
</dbReference>
<evidence type="ECO:0000313" key="15">
    <source>
        <dbReference type="EMBL" id="ACZ90177.1"/>
    </source>
</evidence>
<dbReference type="InterPro" id="IPR002523">
    <property type="entry name" value="MgTranspt_CorA/ZnTranspt_ZntB"/>
</dbReference>
<evidence type="ECO:0000256" key="12">
    <source>
        <dbReference type="ARBA" id="ARBA00034269"/>
    </source>
</evidence>